<dbReference type="Proteomes" id="UP000186079">
    <property type="component" value="Unassembled WGS sequence"/>
</dbReference>
<sequence length="289" mass="33268">MESLPLVTVVVSCFNHANYVEECILSILNQSWPNIELLVVDDGSSDDSVEVISKIQGRYGFDFRVQENKGLSRTLNETFARSSGEYLVAFGSDDVMLPERIKRQVEYMRGKPLVGICSGNILPIDSSGKQLRLSSRERRRHEFMSLNFEDVFLSKKPFPPAATMMIRRSAFYDVGGFDPEIPLEDLQIWLKVTHAGYTIDSIPEFFSKYRKHNDNTYKKLRFMAESALKTYGIFKDHPLYEQAVFRYKNSMIRSAARVDKEFARELVWSLPIRGWNRKTIKGLLVSLVP</sequence>
<keyword evidence="3" id="KW-0808">Transferase</keyword>
<proteinExistence type="predicted"/>
<evidence type="ECO:0000259" key="2">
    <source>
        <dbReference type="Pfam" id="PF00535"/>
    </source>
</evidence>
<feature type="domain" description="Glycosyltransferase 2-like" evidence="2">
    <location>
        <begin position="8"/>
        <end position="174"/>
    </location>
</feature>
<dbReference type="InterPro" id="IPR029044">
    <property type="entry name" value="Nucleotide-diphossugar_trans"/>
</dbReference>
<dbReference type="EMBL" id="FTMC01000011">
    <property type="protein sequence ID" value="SIQ88036.1"/>
    <property type="molecule type" value="Genomic_DNA"/>
</dbReference>
<keyword evidence="1" id="KW-0472">Membrane</keyword>
<organism evidence="3 4">
    <name type="scientific">Pseudomonas flexibilis</name>
    <dbReference type="NCBI Taxonomy" id="706570"/>
    <lineage>
        <taxon>Bacteria</taxon>
        <taxon>Pseudomonadati</taxon>
        <taxon>Pseudomonadota</taxon>
        <taxon>Gammaproteobacteria</taxon>
        <taxon>Pseudomonadales</taxon>
        <taxon>Pseudomonadaceae</taxon>
        <taxon>Pseudomonas</taxon>
    </lineage>
</organism>
<reference evidence="3 4" key="1">
    <citation type="submission" date="2017-01" db="EMBL/GenBank/DDBJ databases">
        <authorList>
            <person name="Mah S.A."/>
            <person name="Swanson W.J."/>
            <person name="Moy G.W."/>
            <person name="Vacquier V.D."/>
        </authorList>
    </citation>
    <scope>NUCLEOTIDE SEQUENCE [LARGE SCALE GENOMIC DNA]</scope>
    <source>
        <strain evidence="3 4">ATCC 29606</strain>
    </source>
</reference>
<evidence type="ECO:0000256" key="1">
    <source>
        <dbReference type="ARBA" id="ARBA00022519"/>
    </source>
</evidence>
<keyword evidence="1" id="KW-1003">Cell membrane</keyword>
<evidence type="ECO:0000313" key="4">
    <source>
        <dbReference type="Proteomes" id="UP000186079"/>
    </source>
</evidence>
<dbReference type="PANTHER" id="PTHR22916">
    <property type="entry name" value="GLYCOSYLTRANSFERASE"/>
    <property type="match status" value="1"/>
</dbReference>
<accession>A0A1N6WDI6</accession>
<protein>
    <submittedName>
        <fullName evidence="3">Alpha-1,3-rhamnosyltransferase</fullName>
    </submittedName>
</protein>
<dbReference type="Pfam" id="PF00535">
    <property type="entry name" value="Glycos_transf_2"/>
    <property type="match status" value="1"/>
</dbReference>
<dbReference type="Gene3D" id="3.90.550.10">
    <property type="entry name" value="Spore Coat Polysaccharide Biosynthesis Protein SpsA, Chain A"/>
    <property type="match status" value="1"/>
</dbReference>
<keyword evidence="1" id="KW-0997">Cell inner membrane</keyword>
<gene>
    <name evidence="3" type="ORF">SAMN05421672_11143</name>
</gene>
<dbReference type="PANTHER" id="PTHR22916:SF3">
    <property type="entry name" value="UDP-GLCNAC:BETAGAL BETA-1,3-N-ACETYLGLUCOSAMINYLTRANSFERASE-LIKE PROTEIN 1"/>
    <property type="match status" value="1"/>
</dbReference>
<dbReference type="SUPFAM" id="SSF53448">
    <property type="entry name" value="Nucleotide-diphospho-sugar transferases"/>
    <property type="match status" value="1"/>
</dbReference>
<dbReference type="AlphaFoldDB" id="A0A1N6WDI6"/>
<dbReference type="InterPro" id="IPR001173">
    <property type="entry name" value="Glyco_trans_2-like"/>
</dbReference>
<name>A0A1N6WDI6_9PSED</name>
<dbReference type="GO" id="GO:0016758">
    <property type="term" value="F:hexosyltransferase activity"/>
    <property type="evidence" value="ECO:0007669"/>
    <property type="project" value="UniProtKB-ARBA"/>
</dbReference>
<evidence type="ECO:0000313" key="3">
    <source>
        <dbReference type="EMBL" id="SIQ88036.1"/>
    </source>
</evidence>